<dbReference type="InterPro" id="IPR002942">
    <property type="entry name" value="S4_RNA-bd"/>
</dbReference>
<dbReference type="CDD" id="cd00165">
    <property type="entry name" value="S4"/>
    <property type="match status" value="1"/>
</dbReference>
<dbReference type="SMART" id="SM00363">
    <property type="entry name" value="S4"/>
    <property type="match status" value="1"/>
</dbReference>
<dbReference type="RefSeq" id="WP_138087707.1">
    <property type="nucleotide sequence ID" value="NZ_VAUV01000014.1"/>
</dbReference>
<dbReference type="PROSITE" id="PS50889">
    <property type="entry name" value="S4"/>
    <property type="match status" value="1"/>
</dbReference>
<evidence type="ECO:0000313" key="3">
    <source>
        <dbReference type="EMBL" id="TLD69292.1"/>
    </source>
</evidence>
<feature type="domain" description="RNA-binding S4" evidence="2">
    <location>
        <begin position="1"/>
        <end position="62"/>
    </location>
</feature>
<protein>
    <submittedName>
        <fullName evidence="3">RNA-binding S4 domain-containing protein</fullName>
    </submittedName>
</protein>
<name>A0A5R8KAE5_9BACT</name>
<organism evidence="3 4">
    <name type="scientific">Phragmitibacter flavus</name>
    <dbReference type="NCBI Taxonomy" id="2576071"/>
    <lineage>
        <taxon>Bacteria</taxon>
        <taxon>Pseudomonadati</taxon>
        <taxon>Verrucomicrobiota</taxon>
        <taxon>Verrucomicrobiia</taxon>
        <taxon>Verrucomicrobiales</taxon>
        <taxon>Verrucomicrobiaceae</taxon>
        <taxon>Phragmitibacter</taxon>
    </lineage>
</organism>
<dbReference type="InterPro" id="IPR036986">
    <property type="entry name" value="S4_RNA-bd_sf"/>
</dbReference>
<sequence length="134" mass="15159">MRADVYLHHTRIFKTRSQATQSCQRNHVRIIGQPIKPSRTLKPGDILDVARGELNLVLRVIDFPLRRLSAPDVGTYLENLTPEANFIQAAAARREQLAQAPITKAAKPDKKQLRAIREWMEANSHNFPESPPSS</sequence>
<dbReference type="OrthoDB" id="9797176at2"/>
<dbReference type="Pfam" id="PF01479">
    <property type="entry name" value="S4"/>
    <property type="match status" value="1"/>
</dbReference>
<reference evidence="3 4" key="1">
    <citation type="submission" date="2019-05" db="EMBL/GenBank/DDBJ databases">
        <title>Verrucobacter flavum gen. nov., sp. nov. a new member of the family Verrucomicrobiaceae.</title>
        <authorList>
            <person name="Szuroczki S."/>
            <person name="Abbaszade G."/>
            <person name="Szabo A."/>
            <person name="Felfoldi T."/>
            <person name="Schumann P."/>
            <person name="Boka K."/>
            <person name="Keki Z."/>
            <person name="Toumi M."/>
            <person name="Toth E."/>
        </authorList>
    </citation>
    <scope>NUCLEOTIDE SEQUENCE [LARGE SCALE GENOMIC DNA]</scope>
    <source>
        <strain evidence="3 4">MG-N-17</strain>
    </source>
</reference>
<evidence type="ECO:0000259" key="2">
    <source>
        <dbReference type="SMART" id="SM00363"/>
    </source>
</evidence>
<dbReference type="EMBL" id="VAUV01000014">
    <property type="protein sequence ID" value="TLD69292.1"/>
    <property type="molecule type" value="Genomic_DNA"/>
</dbReference>
<dbReference type="Proteomes" id="UP000306196">
    <property type="component" value="Unassembled WGS sequence"/>
</dbReference>
<accession>A0A5R8KAE5</accession>
<keyword evidence="4" id="KW-1185">Reference proteome</keyword>
<dbReference type="GO" id="GO:0003723">
    <property type="term" value="F:RNA binding"/>
    <property type="evidence" value="ECO:0007669"/>
    <property type="project" value="UniProtKB-KW"/>
</dbReference>
<dbReference type="SUPFAM" id="SSF55174">
    <property type="entry name" value="Alpha-L RNA-binding motif"/>
    <property type="match status" value="1"/>
</dbReference>
<dbReference type="Gene3D" id="3.10.290.10">
    <property type="entry name" value="RNA-binding S4 domain"/>
    <property type="match status" value="1"/>
</dbReference>
<comment type="caution">
    <text evidence="3">The sequence shown here is derived from an EMBL/GenBank/DDBJ whole genome shotgun (WGS) entry which is preliminary data.</text>
</comment>
<evidence type="ECO:0000256" key="1">
    <source>
        <dbReference type="PROSITE-ProRule" id="PRU00182"/>
    </source>
</evidence>
<proteinExistence type="predicted"/>
<gene>
    <name evidence="3" type="ORF">FEM03_18135</name>
</gene>
<dbReference type="AlphaFoldDB" id="A0A5R8KAE5"/>
<evidence type="ECO:0000313" key="4">
    <source>
        <dbReference type="Proteomes" id="UP000306196"/>
    </source>
</evidence>
<keyword evidence="1" id="KW-0694">RNA-binding</keyword>